<reference evidence="2" key="1">
    <citation type="submission" date="2021-09" db="EMBL/GenBank/DDBJ databases">
        <authorList>
            <consortium name="AG Swart"/>
            <person name="Singh M."/>
            <person name="Singh A."/>
            <person name="Seah K."/>
            <person name="Emmerich C."/>
        </authorList>
    </citation>
    <scope>NUCLEOTIDE SEQUENCE</scope>
    <source>
        <strain evidence="2">ATCC30299</strain>
    </source>
</reference>
<evidence type="ECO:0008006" key="4">
    <source>
        <dbReference type="Google" id="ProtNLM"/>
    </source>
</evidence>
<accession>A0AAU9J0C8</accession>
<comment type="caution">
    <text evidence="2">The sequence shown here is derived from an EMBL/GenBank/DDBJ whole genome shotgun (WGS) entry which is preliminary data.</text>
</comment>
<sequence>MIVRSKIRKDIRLSRPPESYERLIEKLSSVYNVDEKNMWITYNDGSFEEEVGNEIDYNKLLSKKLNEVEVNAHIINRKKENKSKNTILWVITTIVLLILTYLFSDKISMDAIEKGAHFGYTSLIWIGEYLAILLTMIFDFILNFSIWAFYVISSSLSAFLGNFTVIFYWVPILVPGALLSKLAWFWIAACIRERIFPKIKAFYFLLMIYSFIPNTLGFIVSIILIVFFTVSLAVLLHEITQIGYNQEDLVYIKEVLVFQISALIRLFYYY</sequence>
<dbReference type="AlphaFoldDB" id="A0AAU9J0C8"/>
<proteinExistence type="predicted"/>
<keyword evidence="1" id="KW-0812">Transmembrane</keyword>
<evidence type="ECO:0000313" key="3">
    <source>
        <dbReference type="Proteomes" id="UP001162131"/>
    </source>
</evidence>
<evidence type="ECO:0000256" key="1">
    <source>
        <dbReference type="SAM" id="Phobius"/>
    </source>
</evidence>
<organism evidence="2 3">
    <name type="scientific">Blepharisma stoltei</name>
    <dbReference type="NCBI Taxonomy" id="1481888"/>
    <lineage>
        <taxon>Eukaryota</taxon>
        <taxon>Sar</taxon>
        <taxon>Alveolata</taxon>
        <taxon>Ciliophora</taxon>
        <taxon>Postciliodesmatophora</taxon>
        <taxon>Heterotrichea</taxon>
        <taxon>Heterotrichida</taxon>
        <taxon>Blepharismidae</taxon>
        <taxon>Blepharisma</taxon>
    </lineage>
</organism>
<dbReference type="EMBL" id="CAJZBQ010000025">
    <property type="protein sequence ID" value="CAG9320285.1"/>
    <property type="molecule type" value="Genomic_DNA"/>
</dbReference>
<gene>
    <name evidence="2" type="ORF">BSTOLATCC_MIC26205</name>
</gene>
<feature type="transmembrane region" description="Helical" evidence="1">
    <location>
        <begin position="116"/>
        <end position="134"/>
    </location>
</feature>
<protein>
    <recommendedName>
        <fullName evidence="4">YIP1 family protein</fullName>
    </recommendedName>
</protein>
<evidence type="ECO:0000313" key="2">
    <source>
        <dbReference type="EMBL" id="CAG9320285.1"/>
    </source>
</evidence>
<feature type="transmembrane region" description="Helical" evidence="1">
    <location>
        <begin position="86"/>
        <end position="104"/>
    </location>
</feature>
<name>A0AAU9J0C8_9CILI</name>
<feature type="transmembrane region" description="Helical" evidence="1">
    <location>
        <begin position="166"/>
        <end position="189"/>
    </location>
</feature>
<feature type="transmembrane region" description="Helical" evidence="1">
    <location>
        <begin position="250"/>
        <end position="268"/>
    </location>
</feature>
<feature type="transmembrane region" description="Helical" evidence="1">
    <location>
        <begin position="141"/>
        <end position="160"/>
    </location>
</feature>
<keyword evidence="1" id="KW-1133">Transmembrane helix</keyword>
<keyword evidence="3" id="KW-1185">Reference proteome</keyword>
<dbReference type="Proteomes" id="UP001162131">
    <property type="component" value="Unassembled WGS sequence"/>
</dbReference>
<feature type="transmembrane region" description="Helical" evidence="1">
    <location>
        <begin position="201"/>
        <end position="230"/>
    </location>
</feature>
<keyword evidence="1" id="KW-0472">Membrane</keyword>